<dbReference type="GO" id="GO:0005737">
    <property type="term" value="C:cytoplasm"/>
    <property type="evidence" value="ECO:0007669"/>
    <property type="project" value="TreeGrafter"/>
</dbReference>
<dbReference type="FunFam" id="3.40.50.720:FF:000311">
    <property type="entry name" value="Ornithine cyclodeaminase"/>
    <property type="match status" value="1"/>
</dbReference>
<protein>
    <recommendedName>
        <fullName evidence="3">Ornithine cyclodeaminase</fullName>
    </recommendedName>
</protein>
<dbReference type="SUPFAM" id="SSF51735">
    <property type="entry name" value="NAD(P)-binding Rossmann-fold domains"/>
    <property type="match status" value="1"/>
</dbReference>
<evidence type="ECO:0000256" key="1">
    <source>
        <dbReference type="ARBA" id="ARBA00008903"/>
    </source>
</evidence>
<comment type="caution">
    <text evidence="2">The sequence shown here is derived from an EMBL/GenBank/DDBJ whole genome shotgun (WGS) entry which is preliminary data.</text>
</comment>
<dbReference type="Gene3D" id="3.40.50.720">
    <property type="entry name" value="NAD(P)-binding Rossmann-like Domain"/>
    <property type="match status" value="1"/>
</dbReference>
<dbReference type="EMBL" id="LAZR01006610">
    <property type="protein sequence ID" value="KKM90907.1"/>
    <property type="molecule type" value="Genomic_DNA"/>
</dbReference>
<dbReference type="AlphaFoldDB" id="A0A0F9PC10"/>
<dbReference type="PANTHER" id="PTHR13812:SF19">
    <property type="entry name" value="KETIMINE REDUCTASE MU-CRYSTALLIN"/>
    <property type="match status" value="1"/>
</dbReference>
<organism evidence="2">
    <name type="scientific">marine sediment metagenome</name>
    <dbReference type="NCBI Taxonomy" id="412755"/>
    <lineage>
        <taxon>unclassified sequences</taxon>
        <taxon>metagenomes</taxon>
        <taxon>ecological metagenomes</taxon>
    </lineage>
</organism>
<dbReference type="GO" id="GO:0019752">
    <property type="term" value="P:carboxylic acid metabolic process"/>
    <property type="evidence" value="ECO:0007669"/>
    <property type="project" value="UniProtKB-ARBA"/>
</dbReference>
<evidence type="ECO:0008006" key="3">
    <source>
        <dbReference type="Google" id="ProtNLM"/>
    </source>
</evidence>
<proteinExistence type="inferred from homology"/>
<dbReference type="InterPro" id="IPR003462">
    <property type="entry name" value="ODC_Mu_crystall"/>
</dbReference>
<name>A0A0F9PC10_9ZZZZ</name>
<dbReference type="NCBIfam" id="NF004793">
    <property type="entry name" value="PRK06141.1"/>
    <property type="match status" value="1"/>
</dbReference>
<dbReference type="InterPro" id="IPR036291">
    <property type="entry name" value="NAD(P)-bd_dom_sf"/>
</dbReference>
<dbReference type="PIRSF" id="PIRSF001439">
    <property type="entry name" value="CryM"/>
    <property type="match status" value="1"/>
</dbReference>
<dbReference type="InterPro" id="IPR023401">
    <property type="entry name" value="ODC_N"/>
</dbReference>
<sequence>MPSHVLHATCVYSIPMFYMNNHRFEHQKPCLLFCLFLITMGNMVLIPDEFINKNTEFPELIAVLRKGFASDEIMVPMRHHHDFANPRVGADSTLLLMPAWHSGNDAGVKIATVSPENGQFDLPSIQAVYILMDALTGTMKAIFQAKSLTAKRTAAASALASSFLSRKDSASLLMIGTGALSSNLIHAHASVRPIKKVYVWGRNLKKAQAVCDGFKNKAFLCEAVKTIEEKITEVDIISCATLSKSPLVLGKYLKKGQHIDLVGAYRKDMREADDEVIKKASVFIDTFQGGLKESGDIVIALQNGALMKENIKGDFFGLCSKKVKGRSRPEEITYFKSVGHALEDLMAASYYYKKFIDG</sequence>
<accession>A0A0F9PC10</accession>
<dbReference type="GO" id="GO:0016491">
    <property type="term" value="F:oxidoreductase activity"/>
    <property type="evidence" value="ECO:0007669"/>
    <property type="project" value="UniProtKB-ARBA"/>
</dbReference>
<dbReference type="PANTHER" id="PTHR13812">
    <property type="entry name" value="KETIMINE REDUCTASE MU-CRYSTALLIN"/>
    <property type="match status" value="1"/>
</dbReference>
<comment type="similarity">
    <text evidence="1">Belongs to the ornithine cyclodeaminase/mu-crystallin family.</text>
</comment>
<evidence type="ECO:0000313" key="2">
    <source>
        <dbReference type="EMBL" id="KKM90907.1"/>
    </source>
</evidence>
<reference evidence="2" key="1">
    <citation type="journal article" date="2015" name="Nature">
        <title>Complex archaea that bridge the gap between prokaryotes and eukaryotes.</title>
        <authorList>
            <person name="Spang A."/>
            <person name="Saw J.H."/>
            <person name="Jorgensen S.L."/>
            <person name="Zaremba-Niedzwiedzka K."/>
            <person name="Martijn J."/>
            <person name="Lind A.E."/>
            <person name="van Eijk R."/>
            <person name="Schleper C."/>
            <person name="Guy L."/>
            <person name="Ettema T.J."/>
        </authorList>
    </citation>
    <scope>NUCLEOTIDE SEQUENCE</scope>
</reference>
<dbReference type="Gene3D" id="3.30.1780.10">
    <property type="entry name" value="ornithine cyclodeaminase, domain 1"/>
    <property type="match status" value="1"/>
</dbReference>
<gene>
    <name evidence="2" type="ORF">LCGC14_1233900</name>
</gene>
<dbReference type="Pfam" id="PF02423">
    <property type="entry name" value="OCD_Mu_crystall"/>
    <property type="match status" value="1"/>
</dbReference>